<proteinExistence type="predicted"/>
<dbReference type="AlphaFoldDB" id="A0A415SAU5"/>
<dbReference type="Proteomes" id="UP000285610">
    <property type="component" value="Unassembled WGS sequence"/>
</dbReference>
<comment type="caution">
    <text evidence="1">The sequence shown here is derived from an EMBL/GenBank/DDBJ whole genome shotgun (WGS) entry which is preliminary data.</text>
</comment>
<evidence type="ECO:0000313" key="2">
    <source>
        <dbReference type="Proteomes" id="UP000285610"/>
    </source>
</evidence>
<sequence length="78" mass="8995">MKRAIAVQEILRRILIVEDNGNLEEALTEVRKSYKKERIVLDDADLIPNPMTGESAEIFEADWIDLEEVQHMELSSIL</sequence>
<reference evidence="1 2" key="1">
    <citation type="submission" date="2018-08" db="EMBL/GenBank/DDBJ databases">
        <title>A genome reference for cultivated species of the human gut microbiota.</title>
        <authorList>
            <person name="Zou Y."/>
            <person name="Xue W."/>
            <person name="Luo G."/>
        </authorList>
    </citation>
    <scope>NUCLEOTIDE SEQUENCE [LARGE SCALE GENOMIC DNA]</scope>
    <source>
        <strain evidence="1 2">AF33-12</strain>
    </source>
</reference>
<protein>
    <submittedName>
        <fullName evidence="1">Uncharacterized protein</fullName>
    </submittedName>
</protein>
<gene>
    <name evidence="1" type="ORF">DWZ50_06740</name>
</gene>
<accession>A0A415SAU5</accession>
<evidence type="ECO:0000313" key="1">
    <source>
        <dbReference type="EMBL" id="RHM77637.1"/>
    </source>
</evidence>
<name>A0A415SAU5_MEDGN</name>
<organism evidence="1 2">
    <name type="scientific">Mediterraneibacter gnavus</name>
    <name type="common">Ruminococcus gnavus</name>
    <dbReference type="NCBI Taxonomy" id="33038"/>
    <lineage>
        <taxon>Bacteria</taxon>
        <taxon>Bacillati</taxon>
        <taxon>Bacillota</taxon>
        <taxon>Clostridia</taxon>
        <taxon>Lachnospirales</taxon>
        <taxon>Lachnospiraceae</taxon>
        <taxon>Mediterraneibacter</taxon>
    </lineage>
</organism>
<dbReference type="RefSeq" id="WP_118444432.1">
    <property type="nucleotide sequence ID" value="NZ_JBCPGC010000056.1"/>
</dbReference>
<dbReference type="EMBL" id="QRQE01000013">
    <property type="protein sequence ID" value="RHM77637.1"/>
    <property type="molecule type" value="Genomic_DNA"/>
</dbReference>